<gene>
    <name evidence="11" type="ORF">ERX27_08840</name>
</gene>
<dbReference type="CDD" id="cd06261">
    <property type="entry name" value="TM_PBP2"/>
    <property type="match status" value="1"/>
</dbReference>
<protein>
    <submittedName>
        <fullName evidence="11">ABC transporter permease</fullName>
    </submittedName>
</protein>
<evidence type="ECO:0000256" key="3">
    <source>
        <dbReference type="ARBA" id="ARBA00022475"/>
    </source>
</evidence>
<keyword evidence="7" id="KW-0921">Nickel transport</keyword>
<dbReference type="InterPro" id="IPR000515">
    <property type="entry name" value="MetI-like"/>
</dbReference>
<comment type="similarity">
    <text evidence="9">Belongs to the binding-protein-dependent transport system permease family.</text>
</comment>
<evidence type="ECO:0000256" key="2">
    <source>
        <dbReference type="ARBA" id="ARBA00022448"/>
    </source>
</evidence>
<keyword evidence="3" id="KW-1003">Cell membrane</keyword>
<evidence type="ECO:0000259" key="10">
    <source>
        <dbReference type="PROSITE" id="PS50928"/>
    </source>
</evidence>
<dbReference type="PANTHER" id="PTHR43386:SF22">
    <property type="entry name" value="OLIGOPEPTIDE TRANSPORT SYSTEM PERMEASE PROTEIN OPPC"/>
    <property type="match status" value="1"/>
</dbReference>
<keyword evidence="5 9" id="KW-0812">Transmembrane</keyword>
<keyword evidence="7" id="KW-0406">Ion transport</keyword>
<dbReference type="Gene3D" id="1.10.3720.10">
    <property type="entry name" value="MetI-like"/>
    <property type="match status" value="1"/>
</dbReference>
<keyword evidence="12" id="KW-1185">Reference proteome</keyword>
<dbReference type="InterPro" id="IPR035906">
    <property type="entry name" value="MetI-like_sf"/>
</dbReference>
<name>A0A4R6BBP0_9STAP</name>
<feature type="transmembrane region" description="Helical" evidence="9">
    <location>
        <begin position="147"/>
        <end position="169"/>
    </location>
</feature>
<comment type="subcellular location">
    <subcellularLocation>
        <location evidence="1 9">Cell membrane</location>
        <topology evidence="1 9">Multi-pass membrane protein</topology>
    </subcellularLocation>
</comment>
<dbReference type="Pfam" id="PF12911">
    <property type="entry name" value="OppC_N"/>
    <property type="match status" value="1"/>
</dbReference>
<keyword evidence="8 9" id="KW-0472">Membrane</keyword>
<reference evidence="11 12" key="1">
    <citation type="submission" date="2019-01" db="EMBL/GenBank/DDBJ databases">
        <title>Draft genome sequences of the type strains of six Macrococcus species.</title>
        <authorList>
            <person name="Mazhar S."/>
            <person name="Altermann E."/>
            <person name="Hill C."/>
            <person name="Mcauliffe O."/>
        </authorList>
    </citation>
    <scope>NUCLEOTIDE SEQUENCE [LARGE SCALE GENOMIC DNA]</scope>
    <source>
        <strain evidence="11 12">CCM4811</strain>
    </source>
</reference>
<feature type="transmembrane region" description="Helical" evidence="9">
    <location>
        <begin position="281"/>
        <end position="301"/>
    </location>
</feature>
<dbReference type="SUPFAM" id="SSF161098">
    <property type="entry name" value="MetI-like"/>
    <property type="match status" value="1"/>
</dbReference>
<dbReference type="GO" id="GO:0055085">
    <property type="term" value="P:transmembrane transport"/>
    <property type="evidence" value="ECO:0007669"/>
    <property type="project" value="InterPro"/>
</dbReference>
<accession>A0A4R6BBP0</accession>
<comment type="caution">
    <text evidence="11">The sequence shown here is derived from an EMBL/GenBank/DDBJ whole genome shotgun (WGS) entry which is preliminary data.</text>
</comment>
<feature type="transmembrane region" description="Helical" evidence="9">
    <location>
        <begin position="108"/>
        <end position="135"/>
    </location>
</feature>
<feature type="transmembrane region" description="Helical" evidence="9">
    <location>
        <begin position="225"/>
        <end position="247"/>
    </location>
</feature>
<dbReference type="PROSITE" id="PS50928">
    <property type="entry name" value="ABC_TM1"/>
    <property type="match status" value="1"/>
</dbReference>
<evidence type="ECO:0000256" key="7">
    <source>
        <dbReference type="ARBA" id="ARBA00023112"/>
    </source>
</evidence>
<dbReference type="Pfam" id="PF00528">
    <property type="entry name" value="BPD_transp_1"/>
    <property type="match status" value="1"/>
</dbReference>
<evidence type="ECO:0000256" key="4">
    <source>
        <dbReference type="ARBA" id="ARBA00022596"/>
    </source>
</evidence>
<feature type="transmembrane region" description="Helical" evidence="9">
    <location>
        <begin position="175"/>
        <end position="194"/>
    </location>
</feature>
<evidence type="ECO:0000313" key="12">
    <source>
        <dbReference type="Proteomes" id="UP000295310"/>
    </source>
</evidence>
<dbReference type="InterPro" id="IPR025966">
    <property type="entry name" value="OppC_N"/>
</dbReference>
<evidence type="ECO:0000313" key="11">
    <source>
        <dbReference type="EMBL" id="TDL95250.1"/>
    </source>
</evidence>
<keyword evidence="2 9" id="KW-0813">Transport</keyword>
<organism evidence="11 12">
    <name type="scientific">Macrococcus brunensis</name>
    <dbReference type="NCBI Taxonomy" id="198483"/>
    <lineage>
        <taxon>Bacteria</taxon>
        <taxon>Bacillati</taxon>
        <taxon>Bacillota</taxon>
        <taxon>Bacilli</taxon>
        <taxon>Bacillales</taxon>
        <taxon>Staphylococcaceae</taxon>
        <taxon>Macrococcus</taxon>
    </lineage>
</organism>
<dbReference type="AlphaFoldDB" id="A0A4R6BBP0"/>
<dbReference type="InterPro" id="IPR050366">
    <property type="entry name" value="BP-dependent_transpt_permease"/>
</dbReference>
<keyword evidence="4" id="KW-0533">Nickel</keyword>
<dbReference type="OrthoDB" id="9797472at2"/>
<evidence type="ECO:0000256" key="9">
    <source>
        <dbReference type="RuleBase" id="RU363032"/>
    </source>
</evidence>
<dbReference type="Proteomes" id="UP000295310">
    <property type="component" value="Unassembled WGS sequence"/>
</dbReference>
<dbReference type="GO" id="GO:0005886">
    <property type="term" value="C:plasma membrane"/>
    <property type="evidence" value="ECO:0007669"/>
    <property type="project" value="UniProtKB-SubCell"/>
</dbReference>
<evidence type="ECO:0000256" key="8">
    <source>
        <dbReference type="ARBA" id="ARBA00023136"/>
    </source>
</evidence>
<dbReference type="GO" id="GO:0015675">
    <property type="term" value="P:nickel cation transport"/>
    <property type="evidence" value="ECO:0007669"/>
    <property type="project" value="UniProtKB-KW"/>
</dbReference>
<dbReference type="EMBL" id="SCWA01000016">
    <property type="protein sequence ID" value="TDL95250.1"/>
    <property type="molecule type" value="Genomic_DNA"/>
</dbReference>
<keyword evidence="6 9" id="KW-1133">Transmembrane helix</keyword>
<proteinExistence type="inferred from homology"/>
<evidence type="ECO:0000256" key="5">
    <source>
        <dbReference type="ARBA" id="ARBA00022692"/>
    </source>
</evidence>
<sequence>MVRNLNSYADTSFEKLTQRDDRQEDILKRASTRKQLLLSFFNHKMAILGIIVLFCIIVMAIIGPMISGYEGSKQSLLEANLAPDSKYWFGTDDLGRDVFTRIWLGARISLSIGIIAALIDIVVGIVVGAISGYAAGRGKWGDRIDGFLMRIVEILYGVPYLLVVILLLVLMKPGLVTMIIALSLTGWVSMARIVRGQVLQVKQQQFVTAAELLGTSHAGILLKHIIPNIMAVIIVNLTFTIPSAIFAESFLSFLGLGVQAPAASWGTMANDALGVILSGEWWRLLFPSLLIALTMFSFNAIGDGLQDTLQVEVD</sequence>
<feature type="transmembrane region" description="Helical" evidence="9">
    <location>
        <begin position="45"/>
        <end position="66"/>
    </location>
</feature>
<dbReference type="PANTHER" id="PTHR43386">
    <property type="entry name" value="OLIGOPEPTIDE TRANSPORT SYSTEM PERMEASE PROTEIN APPC"/>
    <property type="match status" value="1"/>
</dbReference>
<feature type="domain" description="ABC transmembrane type-1" evidence="10">
    <location>
        <begin position="106"/>
        <end position="302"/>
    </location>
</feature>
<evidence type="ECO:0000256" key="6">
    <source>
        <dbReference type="ARBA" id="ARBA00022989"/>
    </source>
</evidence>
<evidence type="ECO:0000256" key="1">
    <source>
        <dbReference type="ARBA" id="ARBA00004651"/>
    </source>
</evidence>